<dbReference type="EMBL" id="HG966617">
    <property type="protein sequence ID" value="CDO61461.1"/>
    <property type="molecule type" value="Genomic_DNA"/>
</dbReference>
<accession>X5MPF8</accession>
<evidence type="ECO:0000313" key="2">
    <source>
        <dbReference type="Proteomes" id="UP000032160"/>
    </source>
</evidence>
<dbReference type="InterPro" id="IPR028994">
    <property type="entry name" value="Integrin_alpha_N"/>
</dbReference>
<dbReference type="STRING" id="1458461.BN1012_Phect3249"/>
<proteinExistence type="predicted"/>
<dbReference type="HOGENOM" id="CLU_1183279_0_0_5"/>
<dbReference type="OrthoDB" id="8445221at2"/>
<gene>
    <name evidence="1" type="ORF">BN1012_Phect3249</name>
</gene>
<dbReference type="KEGG" id="pect:BN1012_Phect3249"/>
<dbReference type="AlphaFoldDB" id="X5MPF8"/>
<dbReference type="Proteomes" id="UP000032160">
    <property type="component" value="Chromosome I"/>
</dbReference>
<protein>
    <submittedName>
        <fullName evidence="1">TPR repeat-containing protein</fullName>
    </submittedName>
</protein>
<evidence type="ECO:0000313" key="1">
    <source>
        <dbReference type="EMBL" id="CDO61461.1"/>
    </source>
</evidence>
<reference evidence="1 2" key="1">
    <citation type="journal article" date="2014" name="Front. Genet.">
        <title>Genome and metabolic network of "Candidatus Phaeomarinobacter ectocarpi" Ec32, a new candidate genus of Alphaproteobacteria frequently associated with brown algae.</title>
        <authorList>
            <person name="Dittami S.M."/>
            <person name="Barbeyron T."/>
            <person name="Boyen C."/>
            <person name="Cambefort J."/>
            <person name="Collet G."/>
            <person name="Delage L."/>
            <person name="Gobet A."/>
            <person name="Groisillier A."/>
            <person name="Leblanc C."/>
            <person name="Michel G."/>
            <person name="Scornet D."/>
            <person name="Siegel A."/>
            <person name="Tapia J.E."/>
            <person name="Tonon T."/>
        </authorList>
    </citation>
    <scope>NUCLEOTIDE SEQUENCE [LARGE SCALE GENOMIC DNA]</scope>
    <source>
        <strain evidence="1 2">Ec32</strain>
    </source>
</reference>
<dbReference type="RefSeq" id="WP_145973437.1">
    <property type="nucleotide sequence ID" value="NZ_HG966617.1"/>
</dbReference>
<keyword evidence="2" id="KW-1185">Reference proteome</keyword>
<name>X5MPF8_9HYPH</name>
<organism evidence="1 2">
    <name type="scientific">Candidatus Phaeomarinibacter ectocarpi</name>
    <dbReference type="NCBI Taxonomy" id="1458461"/>
    <lineage>
        <taxon>Bacteria</taxon>
        <taxon>Pseudomonadati</taxon>
        <taxon>Pseudomonadota</taxon>
        <taxon>Alphaproteobacteria</taxon>
        <taxon>Hyphomicrobiales</taxon>
        <taxon>Parvibaculaceae</taxon>
        <taxon>Candidatus Phaeomarinibacter</taxon>
    </lineage>
</organism>
<sequence length="234" mass="24863">MPLVFETETASGCPDAATLERLMDAPLPVGTRSSSTGKFEGVELTASDDSAKRHVRTCRAYADAVGEGWYAATQMDMNFEGFMRVACGSVMALAASGEATSSRIDDEQVGFQTLSLLPVDVLPALAPDTEDTLATLKAAQFSVGSMVATGDVLTRGSSPEQLELAYAGSASTYGEVARGDFNGNGEMDILVYARHEAVNGSLRWYELFALSYPDQSLTFQRFEPAGVEALSLAN</sequence>
<dbReference type="SUPFAM" id="SSF69318">
    <property type="entry name" value="Integrin alpha N-terminal domain"/>
    <property type="match status" value="1"/>
</dbReference>